<feature type="compositionally biased region" description="Polar residues" evidence="2">
    <location>
        <begin position="132"/>
        <end position="146"/>
    </location>
</feature>
<dbReference type="SUPFAM" id="SSF56059">
    <property type="entry name" value="Glutathione synthetase ATP-binding domain-like"/>
    <property type="match status" value="1"/>
</dbReference>
<evidence type="ECO:0000313" key="4">
    <source>
        <dbReference type="Proteomes" id="UP000054937"/>
    </source>
</evidence>
<dbReference type="OrthoDB" id="196367at2759"/>
<feature type="compositionally biased region" description="Low complexity" evidence="2">
    <location>
        <begin position="86"/>
        <end position="103"/>
    </location>
</feature>
<name>A0A0V0R8G0_PSEPJ</name>
<accession>A0A0V0R8G0</accession>
<protein>
    <recommendedName>
        <fullName evidence="5">Tubulin-tyrosine ligase family protein</fullName>
    </recommendedName>
</protein>
<dbReference type="PANTHER" id="PTHR46069:SF1">
    <property type="entry name" value="CHROMOSOME UNDETERMINED SCAFFOLD_125, WHOLE GENOME SHOTGUN SEQUENCE"/>
    <property type="match status" value="1"/>
</dbReference>
<reference evidence="3 4" key="1">
    <citation type="journal article" date="2015" name="Sci. Rep.">
        <title>Genome of the facultative scuticociliatosis pathogen Pseudocohnilembus persalinus provides insight into its virulence through horizontal gene transfer.</title>
        <authorList>
            <person name="Xiong J."/>
            <person name="Wang G."/>
            <person name="Cheng J."/>
            <person name="Tian M."/>
            <person name="Pan X."/>
            <person name="Warren A."/>
            <person name="Jiang C."/>
            <person name="Yuan D."/>
            <person name="Miao W."/>
        </authorList>
    </citation>
    <scope>NUCLEOTIDE SEQUENCE [LARGE SCALE GENOMIC DNA]</scope>
    <source>
        <strain evidence="3">36N120E</strain>
    </source>
</reference>
<feature type="compositionally biased region" description="Basic residues" evidence="2">
    <location>
        <begin position="262"/>
        <end position="273"/>
    </location>
</feature>
<feature type="compositionally biased region" description="Low complexity" evidence="2">
    <location>
        <begin position="274"/>
        <end position="290"/>
    </location>
</feature>
<feature type="coiled-coil region" evidence="1">
    <location>
        <begin position="933"/>
        <end position="967"/>
    </location>
</feature>
<gene>
    <name evidence="3" type="ORF">PPERSA_04934</name>
</gene>
<dbReference type="Pfam" id="PF03133">
    <property type="entry name" value="TTL"/>
    <property type="match status" value="1"/>
</dbReference>
<dbReference type="Proteomes" id="UP000054937">
    <property type="component" value="Unassembled WGS sequence"/>
</dbReference>
<evidence type="ECO:0000256" key="2">
    <source>
        <dbReference type="SAM" id="MobiDB-lite"/>
    </source>
</evidence>
<feature type="compositionally biased region" description="Polar residues" evidence="2">
    <location>
        <begin position="177"/>
        <end position="189"/>
    </location>
</feature>
<evidence type="ECO:0000313" key="3">
    <source>
        <dbReference type="EMBL" id="KRX10767.1"/>
    </source>
</evidence>
<evidence type="ECO:0008006" key="5">
    <source>
        <dbReference type="Google" id="ProtNLM"/>
    </source>
</evidence>
<proteinExistence type="predicted"/>
<dbReference type="AlphaFoldDB" id="A0A0V0R8G0"/>
<evidence type="ECO:0000256" key="1">
    <source>
        <dbReference type="SAM" id="Coils"/>
    </source>
</evidence>
<feature type="region of interest" description="Disordered" evidence="2">
    <location>
        <begin position="257"/>
        <end position="306"/>
    </location>
</feature>
<sequence>MDQLLNKAQSNTNISPQISQQMNELYITHSPDKKVMAQIKKKKSSFNQSLSNNQIEEIEAGKKYQSLSYNNLQFQINSRPQATKMNSSNQNSKQNNNNIYSNQSIQGEDQDNIQLELDIQSIERDLTDRSNNRTQQTHQKIPQSQEIQNYQQSISYHSNNLIHAVSQEEYYNNYQKPHSYRNISQNNKKSAVYETENEYEQSDEYDENDDYYDSDEDEDGEIIQITGNGSMKGFHFTPLREAVSIFHSDLEEEYLEDSMRQKTQKTSKTKKSLKTQQTNKTTKTGKTTKSNLKKYRKKDRSNTVKQNNSEENYIFVDKKQKNFLKNLPKINRLKYITQSSKNWKLLEKKLSTQQTPSFKNKNLSERDLAHQTKYKQTHNFVSQQHRILTEQNSQQNEYFQENYLQTEHDNQIKGINLQNLSSNVNNSSIDQLKTQNLDLQNQHHLQNNELNDLPNIKLENKIYSDFTQNQANLEKIQSENQVSIFNSQNKVERQNSNEINNNNYSSNKGKLKKEEQFFAKLSAYREFLALINFSNSIFVQIPKEKQGSIYTAFIGKGNNHQLVKQILKQRWWWNITNSVDNNVNFVYTQTRNNNFVEIMKINTQKILETQNQKNKLYHENQENAICIYEEPQQRKMHNHVEGNYHLGNKKLLYYNMKNYFDLRNQDVFEYLPLTFHIEEGMQDPEYKRGKGIEIFDNIADINNRIEKDELHKNGTRKTYIIQQYLDRPLLYNKRKFDIRCYMLYTCYWYLDGYIRTSSFEFQIKNLDKKFIHLTNEAVQIKNSNFGKYEKGNKLSYEELDQYISQNYPGKDFYKQIYPKMKEIAVQTFRASYGKLCQEKNENNYELFGLDFMIDENYKLWLIEVNTNPCLEINASVQAKIIPNLMDNVFKLTIDPLFPPPVFYKSNKLQSENILETNKFELIFDDDVEKNQLNQLFKDNNENQEKLIKMIKEEEEEEEEEELDYEINNLVI</sequence>
<dbReference type="Gene3D" id="3.30.470.20">
    <property type="entry name" value="ATP-grasp fold, B domain"/>
    <property type="match status" value="1"/>
</dbReference>
<dbReference type="PANTHER" id="PTHR46069">
    <property type="entry name" value="TUBULIN TYROSINE LIGASE"/>
    <property type="match status" value="1"/>
</dbReference>
<feature type="region of interest" description="Disordered" evidence="2">
    <location>
        <begin position="127"/>
        <end position="146"/>
    </location>
</feature>
<keyword evidence="4" id="KW-1185">Reference proteome</keyword>
<feature type="region of interest" description="Disordered" evidence="2">
    <location>
        <begin position="82"/>
        <end position="103"/>
    </location>
</feature>
<keyword evidence="1" id="KW-0175">Coiled coil</keyword>
<dbReference type="InParanoid" id="A0A0V0R8G0"/>
<dbReference type="InterPro" id="IPR004344">
    <property type="entry name" value="TTL/TTLL_fam"/>
</dbReference>
<dbReference type="EMBL" id="LDAU01000020">
    <property type="protein sequence ID" value="KRX10767.1"/>
    <property type="molecule type" value="Genomic_DNA"/>
</dbReference>
<feature type="region of interest" description="Disordered" evidence="2">
    <location>
        <begin position="177"/>
        <end position="215"/>
    </location>
</feature>
<dbReference type="OMA" id="IMKINTQ"/>
<dbReference type="PROSITE" id="PS51221">
    <property type="entry name" value="TTL"/>
    <property type="match status" value="1"/>
</dbReference>
<comment type="caution">
    <text evidence="3">The sequence shown here is derived from an EMBL/GenBank/DDBJ whole genome shotgun (WGS) entry which is preliminary data.</text>
</comment>
<feature type="compositionally biased region" description="Acidic residues" evidence="2">
    <location>
        <begin position="195"/>
        <end position="215"/>
    </location>
</feature>
<organism evidence="3 4">
    <name type="scientific">Pseudocohnilembus persalinus</name>
    <name type="common">Ciliate</name>
    <dbReference type="NCBI Taxonomy" id="266149"/>
    <lineage>
        <taxon>Eukaryota</taxon>
        <taxon>Sar</taxon>
        <taxon>Alveolata</taxon>
        <taxon>Ciliophora</taxon>
        <taxon>Intramacronucleata</taxon>
        <taxon>Oligohymenophorea</taxon>
        <taxon>Scuticociliatia</taxon>
        <taxon>Philasterida</taxon>
        <taxon>Pseudocohnilembidae</taxon>
        <taxon>Pseudocohnilembus</taxon>
    </lineage>
</organism>